<dbReference type="GO" id="GO:0004252">
    <property type="term" value="F:serine-type endopeptidase activity"/>
    <property type="evidence" value="ECO:0007669"/>
    <property type="project" value="InterPro"/>
</dbReference>
<name>A0A381ZK92_9ZZZZ</name>
<evidence type="ECO:0000256" key="2">
    <source>
        <dbReference type="ARBA" id="ARBA00022670"/>
    </source>
</evidence>
<dbReference type="InterPro" id="IPR015500">
    <property type="entry name" value="Peptidase_S8_subtilisin-rel"/>
</dbReference>
<dbReference type="AlphaFoldDB" id="A0A381ZK92"/>
<feature type="non-terminal residue" evidence="6">
    <location>
        <position position="397"/>
    </location>
</feature>
<dbReference type="InterPro" id="IPR036852">
    <property type="entry name" value="Peptidase_S8/S53_dom_sf"/>
</dbReference>
<evidence type="ECO:0000256" key="3">
    <source>
        <dbReference type="ARBA" id="ARBA00022801"/>
    </source>
</evidence>
<dbReference type="PANTHER" id="PTHR43399:SF4">
    <property type="entry name" value="CELL WALL-ASSOCIATED PROTEASE"/>
    <property type="match status" value="1"/>
</dbReference>
<evidence type="ECO:0000313" key="6">
    <source>
        <dbReference type="EMBL" id="SVA89768.1"/>
    </source>
</evidence>
<dbReference type="Pfam" id="PF00082">
    <property type="entry name" value="Peptidase_S8"/>
    <property type="match status" value="1"/>
</dbReference>
<dbReference type="InterPro" id="IPR051048">
    <property type="entry name" value="Peptidase_S8/S53_subtilisin"/>
</dbReference>
<dbReference type="PRINTS" id="PR00723">
    <property type="entry name" value="SUBTILISIN"/>
</dbReference>
<dbReference type="Gene3D" id="3.40.50.200">
    <property type="entry name" value="Peptidase S8/S53 domain"/>
    <property type="match status" value="1"/>
</dbReference>
<keyword evidence="3" id="KW-0378">Hydrolase</keyword>
<proteinExistence type="inferred from homology"/>
<comment type="similarity">
    <text evidence="1">Belongs to the peptidase S8 family.</text>
</comment>
<organism evidence="6">
    <name type="scientific">marine metagenome</name>
    <dbReference type="NCBI Taxonomy" id="408172"/>
    <lineage>
        <taxon>unclassified sequences</taxon>
        <taxon>metagenomes</taxon>
        <taxon>ecological metagenomes</taxon>
    </lineage>
</organism>
<dbReference type="EMBL" id="UINC01021688">
    <property type="protein sequence ID" value="SVA89768.1"/>
    <property type="molecule type" value="Genomic_DNA"/>
</dbReference>
<dbReference type="InterPro" id="IPR022398">
    <property type="entry name" value="Peptidase_S8_His-AS"/>
</dbReference>
<protein>
    <recommendedName>
        <fullName evidence="5">Peptidase S8/S53 domain-containing protein</fullName>
    </recommendedName>
</protein>
<evidence type="ECO:0000256" key="1">
    <source>
        <dbReference type="ARBA" id="ARBA00011073"/>
    </source>
</evidence>
<evidence type="ECO:0000259" key="5">
    <source>
        <dbReference type="Pfam" id="PF00082"/>
    </source>
</evidence>
<keyword evidence="4" id="KW-0720">Serine protease</keyword>
<reference evidence="6" key="1">
    <citation type="submission" date="2018-05" db="EMBL/GenBank/DDBJ databases">
        <authorList>
            <person name="Lanie J.A."/>
            <person name="Ng W.-L."/>
            <person name="Kazmierczak K.M."/>
            <person name="Andrzejewski T.M."/>
            <person name="Davidsen T.M."/>
            <person name="Wayne K.J."/>
            <person name="Tettelin H."/>
            <person name="Glass J.I."/>
            <person name="Rusch D."/>
            <person name="Podicherti R."/>
            <person name="Tsui H.-C.T."/>
            <person name="Winkler M.E."/>
        </authorList>
    </citation>
    <scope>NUCLEOTIDE SEQUENCE</scope>
</reference>
<dbReference type="PANTHER" id="PTHR43399">
    <property type="entry name" value="SUBTILISIN-RELATED"/>
    <property type="match status" value="1"/>
</dbReference>
<dbReference type="GO" id="GO:0006508">
    <property type="term" value="P:proteolysis"/>
    <property type="evidence" value="ECO:0007669"/>
    <property type="project" value="UniProtKB-KW"/>
</dbReference>
<feature type="domain" description="Peptidase S8/S53" evidence="5">
    <location>
        <begin position="163"/>
        <end position="397"/>
    </location>
</feature>
<accession>A0A381ZK92</accession>
<keyword evidence="2" id="KW-0645">Protease</keyword>
<gene>
    <name evidence="6" type="ORF">METZ01_LOCUS142622</name>
</gene>
<sequence>MLKRIANLTIVIGSLLLGDGIHKDRILVYVENSVTNFAVENNTQFPKTTDQQINNMLLKTDALTIRKWLPNARVTDKDGDIYLNRFFVIYFKHNRSDLSSLIEIYNSLKNIRFTDTIGEMRKDYNPNDPRYYQQWHLPQIEAPQAFDAWDIDGGEIPGTNSTREIIVAAVDDGFEWDHPDLIDNIWNNLGEDADGDGHTIEQSGSNWILDPGDVNNIDDDNDGFIDNLIGWDVEANGNGEEDNDPMTVSGNDHGTMVAGCISAVTNNSLGVASVGWSLKIMPIKATATPNSQYIEDGYNGILTAAQQGADVINCSWGGFSGGGSQSLINTVWNTYGAIVVASSGNGNEDAGYSNFDNHYPSAYSNVVSVSATGPGDTWGSSWFHPTAGPTVDICAPG</sequence>
<dbReference type="PROSITE" id="PS51892">
    <property type="entry name" value="SUBTILASE"/>
    <property type="match status" value="1"/>
</dbReference>
<dbReference type="SUPFAM" id="SSF52743">
    <property type="entry name" value="Subtilisin-like"/>
    <property type="match status" value="1"/>
</dbReference>
<evidence type="ECO:0000256" key="4">
    <source>
        <dbReference type="ARBA" id="ARBA00022825"/>
    </source>
</evidence>
<dbReference type="InterPro" id="IPR000209">
    <property type="entry name" value="Peptidase_S8/S53_dom"/>
</dbReference>
<dbReference type="PROSITE" id="PS00137">
    <property type="entry name" value="SUBTILASE_HIS"/>
    <property type="match status" value="1"/>
</dbReference>